<name>A0AAD7GXH2_MYCRO</name>
<protein>
    <recommendedName>
        <fullName evidence="3">F-box domain-containing protein</fullName>
    </recommendedName>
</protein>
<keyword evidence="2" id="KW-1185">Reference proteome</keyword>
<reference evidence="1" key="1">
    <citation type="submission" date="2023-03" db="EMBL/GenBank/DDBJ databases">
        <title>Massive genome expansion in bonnet fungi (Mycena s.s.) driven by repeated elements and novel gene families across ecological guilds.</title>
        <authorList>
            <consortium name="Lawrence Berkeley National Laboratory"/>
            <person name="Harder C.B."/>
            <person name="Miyauchi S."/>
            <person name="Viragh M."/>
            <person name="Kuo A."/>
            <person name="Thoen E."/>
            <person name="Andreopoulos B."/>
            <person name="Lu D."/>
            <person name="Skrede I."/>
            <person name="Drula E."/>
            <person name="Henrissat B."/>
            <person name="Morin E."/>
            <person name="Kohler A."/>
            <person name="Barry K."/>
            <person name="LaButti K."/>
            <person name="Morin E."/>
            <person name="Salamov A."/>
            <person name="Lipzen A."/>
            <person name="Mereny Z."/>
            <person name="Hegedus B."/>
            <person name="Baldrian P."/>
            <person name="Stursova M."/>
            <person name="Weitz H."/>
            <person name="Taylor A."/>
            <person name="Grigoriev I.V."/>
            <person name="Nagy L.G."/>
            <person name="Martin F."/>
            <person name="Kauserud H."/>
        </authorList>
    </citation>
    <scope>NUCLEOTIDE SEQUENCE</scope>
    <source>
        <strain evidence="1">CBHHK067</strain>
    </source>
</reference>
<comment type="caution">
    <text evidence="1">The sequence shown here is derived from an EMBL/GenBank/DDBJ whole genome shotgun (WGS) entry which is preliminary data.</text>
</comment>
<accession>A0AAD7GXH2</accession>
<dbReference type="Gene3D" id="3.80.10.10">
    <property type="entry name" value="Ribonuclease Inhibitor"/>
    <property type="match status" value="1"/>
</dbReference>
<evidence type="ECO:0008006" key="3">
    <source>
        <dbReference type="Google" id="ProtNLM"/>
    </source>
</evidence>
<evidence type="ECO:0000313" key="1">
    <source>
        <dbReference type="EMBL" id="KAJ7707471.1"/>
    </source>
</evidence>
<dbReference type="Proteomes" id="UP001221757">
    <property type="component" value="Unassembled WGS sequence"/>
</dbReference>
<sequence length="479" mass="54114">MSRSDRRTRLEHLEQEIPQLKLHLKQLEEERREIFASLAFPVLTLPMEVTSEIFVHCLPGASAIPRTTDAPLLLARICRQWRDIALSLPQLWSTFTFYADSPRSQARDHLINCWLSRSRHHSLSICLYDGYMEPEDDTAVAQGSEYERAVAISESIQACLELVGKHSSRLRDLQLRLMPSELQNPSISFPEGGFPLLEHLAIGRWAASHADFTLARINLFGTAPRLRSVEMVLDSQGHIDIRLFSIPWAQLTKFTGTLFWPEECFFVLRQCPALVDCTFAECTSEDTAVPPPPLPPIIALKSLKVGTTYSLFTVFGALTLPRLETLSAELGVGHISLVTQLVARSGCTLRHFKFTWTVDGNETQFFDCLQHMPALSSLELSAIPPKPCVAIFDRLCEDLELVPDLRSLTIVSYNITPSFPFATLLAMLHARSRPARLTPLRRFQLCGAYDWGIIDLSGFEELVREGMEIEMRSPRRILL</sequence>
<gene>
    <name evidence="1" type="ORF">B0H17DRAFT_1174521</name>
</gene>
<proteinExistence type="predicted"/>
<dbReference type="AlphaFoldDB" id="A0AAD7GXH2"/>
<evidence type="ECO:0000313" key="2">
    <source>
        <dbReference type="Proteomes" id="UP001221757"/>
    </source>
</evidence>
<dbReference type="EMBL" id="JARKIE010000005">
    <property type="protein sequence ID" value="KAJ7707471.1"/>
    <property type="molecule type" value="Genomic_DNA"/>
</dbReference>
<dbReference type="InterPro" id="IPR032675">
    <property type="entry name" value="LRR_dom_sf"/>
</dbReference>
<organism evidence="1 2">
    <name type="scientific">Mycena rosella</name>
    <name type="common">Pink bonnet</name>
    <name type="synonym">Agaricus rosellus</name>
    <dbReference type="NCBI Taxonomy" id="1033263"/>
    <lineage>
        <taxon>Eukaryota</taxon>
        <taxon>Fungi</taxon>
        <taxon>Dikarya</taxon>
        <taxon>Basidiomycota</taxon>
        <taxon>Agaricomycotina</taxon>
        <taxon>Agaricomycetes</taxon>
        <taxon>Agaricomycetidae</taxon>
        <taxon>Agaricales</taxon>
        <taxon>Marasmiineae</taxon>
        <taxon>Mycenaceae</taxon>
        <taxon>Mycena</taxon>
    </lineage>
</organism>